<dbReference type="CDD" id="cd00092">
    <property type="entry name" value="HTH_CRP"/>
    <property type="match status" value="1"/>
</dbReference>
<dbReference type="PANTHER" id="PTHR24567:SF28">
    <property type="entry name" value="LISTERIOLYSIN REGULATORY PROTEIN"/>
    <property type="match status" value="1"/>
</dbReference>
<reference evidence="6 7" key="1">
    <citation type="submission" date="2016-10" db="EMBL/GenBank/DDBJ databases">
        <authorList>
            <person name="de Groot N.N."/>
        </authorList>
    </citation>
    <scope>NUCLEOTIDE SEQUENCE [LARGE SCALE GENOMIC DNA]</scope>
    <source>
        <strain evidence="6 7">DSM 12271</strain>
    </source>
</reference>
<evidence type="ECO:0000259" key="4">
    <source>
        <dbReference type="PROSITE" id="PS50042"/>
    </source>
</evidence>
<dbReference type="SUPFAM" id="SSF46785">
    <property type="entry name" value="Winged helix' DNA-binding domain"/>
    <property type="match status" value="1"/>
</dbReference>
<dbReference type="Gene3D" id="1.10.10.10">
    <property type="entry name" value="Winged helix-like DNA-binding domain superfamily/Winged helix DNA-binding domain"/>
    <property type="match status" value="1"/>
</dbReference>
<dbReference type="RefSeq" id="WP_090041329.1">
    <property type="nucleotide sequence ID" value="NZ_FOKI01000015.1"/>
</dbReference>
<dbReference type="SMART" id="SM00100">
    <property type="entry name" value="cNMP"/>
    <property type="match status" value="1"/>
</dbReference>
<feature type="domain" description="HTH crp-type" evidence="5">
    <location>
        <begin position="157"/>
        <end position="231"/>
    </location>
</feature>
<gene>
    <name evidence="6" type="ORF">SAMN04488528_101552</name>
</gene>
<accession>A0A1I0YY68</accession>
<dbReference type="PANTHER" id="PTHR24567">
    <property type="entry name" value="CRP FAMILY TRANSCRIPTIONAL REGULATORY PROTEIN"/>
    <property type="match status" value="1"/>
</dbReference>
<dbReference type="GO" id="GO:0003677">
    <property type="term" value="F:DNA binding"/>
    <property type="evidence" value="ECO:0007669"/>
    <property type="project" value="UniProtKB-KW"/>
</dbReference>
<dbReference type="SMART" id="SM00419">
    <property type="entry name" value="HTH_CRP"/>
    <property type="match status" value="1"/>
</dbReference>
<dbReference type="Pfam" id="PF00027">
    <property type="entry name" value="cNMP_binding"/>
    <property type="match status" value="1"/>
</dbReference>
<dbReference type="InterPro" id="IPR036390">
    <property type="entry name" value="WH_DNA-bd_sf"/>
</dbReference>
<dbReference type="InterPro" id="IPR036388">
    <property type="entry name" value="WH-like_DNA-bd_sf"/>
</dbReference>
<evidence type="ECO:0000259" key="5">
    <source>
        <dbReference type="PROSITE" id="PS51063"/>
    </source>
</evidence>
<dbReference type="OrthoDB" id="9798104at2"/>
<dbReference type="Pfam" id="PF13545">
    <property type="entry name" value="HTH_Crp_2"/>
    <property type="match status" value="1"/>
</dbReference>
<dbReference type="PROSITE" id="PS51063">
    <property type="entry name" value="HTH_CRP_2"/>
    <property type="match status" value="1"/>
</dbReference>
<proteinExistence type="predicted"/>
<evidence type="ECO:0000313" key="6">
    <source>
        <dbReference type="EMBL" id="SFB17158.1"/>
    </source>
</evidence>
<protein>
    <submittedName>
        <fullName evidence="6">CRP/FNR family transcriptional regulator, anaerobic regulatory protein</fullName>
    </submittedName>
</protein>
<dbReference type="EMBL" id="FOKI01000015">
    <property type="protein sequence ID" value="SFB17158.1"/>
    <property type="molecule type" value="Genomic_DNA"/>
</dbReference>
<dbReference type="InterPro" id="IPR050397">
    <property type="entry name" value="Env_Response_Regulators"/>
</dbReference>
<evidence type="ECO:0000313" key="7">
    <source>
        <dbReference type="Proteomes" id="UP000198619"/>
    </source>
</evidence>
<name>A0A1I0YY68_9CLOT</name>
<sequence>MNNNCGNCCNNCRGQLCASKVPIFENLNNEELLEVVKTINHKEYSKGDVIFTEGNVANTLYFVNEGNIKLYKYTKDGKEQILHVLTEGEFFGELDLIKPSKYGFNSKAIVNSKICTLTKDEMKDIIMRKPEIGIKVLETMGERVAKVENLVQNLATNDVDSRLAYLLIDLMEKYGELIEKNISIKLPLSREDMASFIGVTRETISRKLKKFEYEKLIKIIGTKNLIILDEEGLKDYI</sequence>
<dbReference type="InterPro" id="IPR014710">
    <property type="entry name" value="RmlC-like_jellyroll"/>
</dbReference>
<feature type="domain" description="Cyclic nucleotide-binding" evidence="4">
    <location>
        <begin position="23"/>
        <end position="143"/>
    </location>
</feature>
<dbReference type="SUPFAM" id="SSF51206">
    <property type="entry name" value="cAMP-binding domain-like"/>
    <property type="match status" value="1"/>
</dbReference>
<evidence type="ECO:0000256" key="3">
    <source>
        <dbReference type="ARBA" id="ARBA00023163"/>
    </source>
</evidence>
<dbReference type="STRING" id="84698.SAMN04488528_101552"/>
<evidence type="ECO:0000256" key="2">
    <source>
        <dbReference type="ARBA" id="ARBA00023125"/>
    </source>
</evidence>
<dbReference type="PROSITE" id="PS50042">
    <property type="entry name" value="CNMP_BINDING_3"/>
    <property type="match status" value="1"/>
</dbReference>
<evidence type="ECO:0000256" key="1">
    <source>
        <dbReference type="ARBA" id="ARBA00023015"/>
    </source>
</evidence>
<dbReference type="Proteomes" id="UP000198619">
    <property type="component" value="Unassembled WGS sequence"/>
</dbReference>
<dbReference type="AlphaFoldDB" id="A0A1I0YY68"/>
<dbReference type="InterPro" id="IPR018335">
    <property type="entry name" value="Tscrpt_reg_HTH_Crp-type_CS"/>
</dbReference>
<dbReference type="PROSITE" id="PS00042">
    <property type="entry name" value="HTH_CRP_1"/>
    <property type="match status" value="1"/>
</dbReference>
<dbReference type="Gene3D" id="2.60.120.10">
    <property type="entry name" value="Jelly Rolls"/>
    <property type="match status" value="1"/>
</dbReference>
<organism evidence="6 7">
    <name type="scientific">Clostridium frigidicarnis</name>
    <dbReference type="NCBI Taxonomy" id="84698"/>
    <lineage>
        <taxon>Bacteria</taxon>
        <taxon>Bacillati</taxon>
        <taxon>Bacillota</taxon>
        <taxon>Clostridia</taxon>
        <taxon>Eubacteriales</taxon>
        <taxon>Clostridiaceae</taxon>
        <taxon>Clostridium</taxon>
    </lineage>
</organism>
<keyword evidence="1" id="KW-0805">Transcription regulation</keyword>
<keyword evidence="2" id="KW-0238">DNA-binding</keyword>
<keyword evidence="3" id="KW-0804">Transcription</keyword>
<dbReference type="InterPro" id="IPR012318">
    <property type="entry name" value="HTH_CRP"/>
</dbReference>
<keyword evidence="7" id="KW-1185">Reference proteome</keyword>
<dbReference type="PRINTS" id="PR00034">
    <property type="entry name" value="HTHCRP"/>
</dbReference>
<dbReference type="GO" id="GO:0003700">
    <property type="term" value="F:DNA-binding transcription factor activity"/>
    <property type="evidence" value="ECO:0007669"/>
    <property type="project" value="InterPro"/>
</dbReference>
<dbReference type="InterPro" id="IPR000595">
    <property type="entry name" value="cNMP-bd_dom"/>
</dbReference>
<dbReference type="GO" id="GO:0005829">
    <property type="term" value="C:cytosol"/>
    <property type="evidence" value="ECO:0007669"/>
    <property type="project" value="TreeGrafter"/>
</dbReference>
<dbReference type="CDD" id="cd00038">
    <property type="entry name" value="CAP_ED"/>
    <property type="match status" value="1"/>
</dbReference>
<dbReference type="InterPro" id="IPR018490">
    <property type="entry name" value="cNMP-bd_dom_sf"/>
</dbReference>